<reference evidence="8" key="2">
    <citation type="submission" date="2025-08" db="UniProtKB">
        <authorList>
            <consortium name="Ensembl"/>
        </authorList>
    </citation>
    <scope>IDENTIFICATION</scope>
</reference>
<dbReference type="GO" id="GO:0042742">
    <property type="term" value="P:defense response to bacterium"/>
    <property type="evidence" value="ECO:0007669"/>
    <property type="project" value="UniProtKB-KW"/>
</dbReference>
<dbReference type="Proteomes" id="UP001501940">
    <property type="component" value="Chromosome 12"/>
</dbReference>
<feature type="region of interest" description="Disordered" evidence="6">
    <location>
        <begin position="49"/>
        <end position="74"/>
    </location>
</feature>
<evidence type="ECO:0000256" key="5">
    <source>
        <dbReference type="ARBA" id="ARBA00023022"/>
    </source>
</evidence>
<evidence type="ECO:0000313" key="8">
    <source>
        <dbReference type="Ensembl" id="ENSAOCP00000059570.1"/>
    </source>
</evidence>
<feature type="compositionally biased region" description="Basic and acidic residues" evidence="6">
    <location>
        <begin position="49"/>
        <end position="62"/>
    </location>
</feature>
<sequence length="74" mass="8279">MKCTVVFLVLSLVVLMAEPGECIWGTLIHAGGKLLHGLFHGKKAMEDQQLEKQQEQLEKRSADYNPGQPVLIFD</sequence>
<comment type="subcellular location">
    <subcellularLocation>
        <location evidence="1">Secreted</location>
    </subcellularLocation>
</comment>
<feature type="chain" id="PRO_5043725520" evidence="7">
    <location>
        <begin position="23"/>
        <end position="74"/>
    </location>
</feature>
<accession>A0AAQ5Z766</accession>
<comment type="similarity">
    <text evidence="2">Belongs to the pleurocidin family.</text>
</comment>
<evidence type="ECO:0000256" key="6">
    <source>
        <dbReference type="SAM" id="MobiDB-lite"/>
    </source>
</evidence>
<keyword evidence="7" id="KW-0732">Signal</keyword>
<reference evidence="8" key="3">
    <citation type="submission" date="2025-09" db="UniProtKB">
        <authorList>
            <consortium name="Ensembl"/>
        </authorList>
    </citation>
    <scope>IDENTIFICATION</scope>
</reference>
<name>A0AAQ5Z766_AMPOC</name>
<evidence type="ECO:0000256" key="7">
    <source>
        <dbReference type="SAM" id="SignalP"/>
    </source>
</evidence>
<feature type="signal peptide" evidence="7">
    <location>
        <begin position="1"/>
        <end position="22"/>
    </location>
</feature>
<evidence type="ECO:0000313" key="9">
    <source>
        <dbReference type="Proteomes" id="UP001501940"/>
    </source>
</evidence>
<keyword evidence="5" id="KW-0044">Antibiotic</keyword>
<dbReference type="Pfam" id="PF08107">
    <property type="entry name" value="Antimicrobial12"/>
    <property type="match status" value="1"/>
</dbReference>
<evidence type="ECO:0000256" key="4">
    <source>
        <dbReference type="ARBA" id="ARBA00022529"/>
    </source>
</evidence>
<dbReference type="AlphaFoldDB" id="A0AAQ5Z766"/>
<dbReference type="GeneTree" id="ENSGT00940000177326"/>
<organism evidence="8 9">
    <name type="scientific">Amphiprion ocellaris</name>
    <name type="common">Clown anemonefish</name>
    <dbReference type="NCBI Taxonomy" id="80972"/>
    <lineage>
        <taxon>Eukaryota</taxon>
        <taxon>Metazoa</taxon>
        <taxon>Chordata</taxon>
        <taxon>Craniata</taxon>
        <taxon>Vertebrata</taxon>
        <taxon>Euteleostomi</taxon>
        <taxon>Actinopterygii</taxon>
        <taxon>Neopterygii</taxon>
        <taxon>Teleostei</taxon>
        <taxon>Neoteleostei</taxon>
        <taxon>Acanthomorphata</taxon>
        <taxon>Ovalentaria</taxon>
        <taxon>Pomacentridae</taxon>
        <taxon>Amphiprion</taxon>
    </lineage>
</organism>
<dbReference type="Ensembl" id="ENSAOCT00000069790.1">
    <property type="protein sequence ID" value="ENSAOCP00000059570.1"/>
    <property type="gene ID" value="ENSAOCG00000025833.1"/>
</dbReference>
<evidence type="ECO:0000256" key="1">
    <source>
        <dbReference type="ARBA" id="ARBA00004613"/>
    </source>
</evidence>
<reference evidence="8 9" key="1">
    <citation type="submission" date="2022-01" db="EMBL/GenBank/DDBJ databases">
        <title>A chromosome-scale genome assembly of the false clownfish, Amphiprion ocellaris.</title>
        <authorList>
            <person name="Ryu T."/>
        </authorList>
    </citation>
    <scope>NUCLEOTIDE SEQUENCE [LARGE SCALE GENOMIC DNA]</scope>
</reference>
<evidence type="ECO:0000256" key="2">
    <source>
        <dbReference type="ARBA" id="ARBA00007419"/>
    </source>
</evidence>
<dbReference type="GO" id="GO:0005576">
    <property type="term" value="C:extracellular region"/>
    <property type="evidence" value="ECO:0007669"/>
    <property type="project" value="UniProtKB-SubCell"/>
</dbReference>
<gene>
    <name evidence="8" type="primary">GTF2H5</name>
</gene>
<keyword evidence="3" id="KW-0964">Secreted</keyword>
<protein>
    <submittedName>
        <fullName evidence="8">Uncharacterized protein</fullName>
    </submittedName>
</protein>
<proteinExistence type="inferred from homology"/>
<keyword evidence="4" id="KW-0929">Antimicrobial</keyword>
<evidence type="ECO:0000256" key="3">
    <source>
        <dbReference type="ARBA" id="ARBA00022525"/>
    </source>
</evidence>
<keyword evidence="9" id="KW-1185">Reference proteome</keyword>
<dbReference type="InterPro" id="IPR012515">
    <property type="entry name" value="Antimicrobial12"/>
</dbReference>